<dbReference type="Proteomes" id="UP000004277">
    <property type="component" value="Unassembled WGS sequence"/>
</dbReference>
<organism evidence="1 2">
    <name type="scientific">Imbroritus primus</name>
    <dbReference type="NCBI Taxonomy" id="3058603"/>
    <lineage>
        <taxon>Bacteria</taxon>
        <taxon>Pseudomonadati</taxon>
        <taxon>Pseudomonadota</taxon>
        <taxon>Betaproteobacteria</taxon>
        <taxon>Burkholderiales</taxon>
        <taxon>Burkholderiaceae</taxon>
        <taxon>Imbroritus</taxon>
    </lineage>
</organism>
<evidence type="ECO:0000313" key="1">
    <source>
        <dbReference type="EMBL" id="TMS56633.1"/>
    </source>
</evidence>
<protein>
    <submittedName>
        <fullName evidence="1">Uncharacterized protein</fullName>
    </submittedName>
</protein>
<comment type="caution">
    <text evidence="1">The sequence shown here is derived from an EMBL/GenBank/DDBJ whole genome shotgun (WGS) entry which is preliminary data.</text>
</comment>
<sequence>MMAADSLHVAVHLIVLSGVSCCWPSLCRRACSAGANPAHWAPHFALPSAQPSNVQASCLERARPVAPIASICAFAGGLAASSAAPPGRRRPGRQRRAKAEGKTKGRGTGPRRKPVCTWGWRGTERLCRRAAWGAKPAPMQSCPRASHARTRQSLQGAQP</sequence>
<reference evidence="1" key="1">
    <citation type="submission" date="2019-05" db="EMBL/GenBank/DDBJ databases">
        <title>Revised genome assembly of Burkholderiaceae (previously Ralstonia) sp. PBA.</title>
        <authorList>
            <person name="Gan H.M."/>
        </authorList>
    </citation>
    <scope>NUCLEOTIDE SEQUENCE</scope>
    <source>
        <strain evidence="1">PBA</strain>
    </source>
</reference>
<dbReference type="EMBL" id="AKCV02000026">
    <property type="protein sequence ID" value="TMS56633.1"/>
    <property type="molecule type" value="Genomic_DNA"/>
</dbReference>
<accession>A0ACD3SKA2</accession>
<gene>
    <name evidence="1" type="ORF">MW7_016250</name>
</gene>
<proteinExistence type="predicted"/>
<keyword evidence="2" id="KW-1185">Reference proteome</keyword>
<name>A0ACD3SKA2_9BURK</name>
<evidence type="ECO:0000313" key="2">
    <source>
        <dbReference type="Proteomes" id="UP000004277"/>
    </source>
</evidence>